<dbReference type="Pfam" id="PF22622">
    <property type="entry name" value="MFE-2_hydrat-2_N"/>
    <property type="match status" value="1"/>
</dbReference>
<accession>T5A5C0</accession>
<keyword evidence="2" id="KW-0521">NADP</keyword>
<dbReference type="HOGENOM" id="CLU_010194_18_3_1"/>
<dbReference type="Gene3D" id="1.10.287.4290">
    <property type="match status" value="2"/>
</dbReference>
<dbReference type="GO" id="GO:0016853">
    <property type="term" value="F:isomerase activity"/>
    <property type="evidence" value="ECO:0007669"/>
    <property type="project" value="UniProtKB-KW"/>
</dbReference>
<reference evidence="8 9" key="1">
    <citation type="journal article" date="2013" name="Chin. Sci. Bull.">
        <title>Genome survey uncovers the secrets of sex and lifestyle in caterpillar fungus.</title>
        <authorList>
            <person name="Hu X."/>
            <person name="Zhang Y."/>
            <person name="Xiao G."/>
            <person name="Zheng P."/>
            <person name="Xia Y."/>
            <person name="Zhang X."/>
            <person name="St Leger R.J."/>
            <person name="Liu X."/>
            <person name="Wang C."/>
        </authorList>
    </citation>
    <scope>NUCLEOTIDE SEQUENCE [LARGE SCALE GENOMIC DNA]</scope>
    <source>
        <strain evidence="9">Co18 / CGMCC 3.14243</strain>
        <tissue evidence="8">Fruit-body</tissue>
    </source>
</reference>
<keyword evidence="3" id="KW-0560">Oxidoreductase</keyword>
<keyword evidence="4" id="KW-0413">Isomerase</keyword>
<name>T5A5C0_OPHSC</name>
<dbReference type="Gene3D" id="3.10.129.10">
    <property type="entry name" value="Hotdog Thioesterase"/>
    <property type="match status" value="1"/>
</dbReference>
<dbReference type="InterPro" id="IPR036291">
    <property type="entry name" value="NAD(P)-bd_dom_sf"/>
</dbReference>
<evidence type="ECO:0000256" key="1">
    <source>
        <dbReference type="ARBA" id="ARBA00006484"/>
    </source>
</evidence>
<evidence type="ECO:0000256" key="2">
    <source>
        <dbReference type="ARBA" id="ARBA00022857"/>
    </source>
</evidence>
<feature type="region of interest" description="Disordered" evidence="6">
    <location>
        <begin position="807"/>
        <end position="873"/>
    </location>
</feature>
<dbReference type="PRINTS" id="PR00080">
    <property type="entry name" value="SDRFAMILY"/>
</dbReference>
<dbReference type="InterPro" id="IPR020904">
    <property type="entry name" value="Sc_DH/Rdtase_CS"/>
</dbReference>
<dbReference type="eggNOG" id="KOG1206">
    <property type="taxonomic scope" value="Eukaryota"/>
</dbReference>
<dbReference type="GO" id="GO:0016829">
    <property type="term" value="F:lyase activity"/>
    <property type="evidence" value="ECO:0007669"/>
    <property type="project" value="UniProtKB-KW"/>
</dbReference>
<comment type="similarity">
    <text evidence="1">Belongs to the short-chain dehydrogenases/reductases (SDR) family.</text>
</comment>
<dbReference type="Proteomes" id="UP000019374">
    <property type="component" value="Unassembled WGS sequence"/>
</dbReference>
<proteinExistence type="inferred from homology"/>
<dbReference type="SUPFAM" id="SSF54637">
    <property type="entry name" value="Thioesterase/thiol ester dehydrase-isomerase"/>
    <property type="match status" value="1"/>
</dbReference>
<gene>
    <name evidence="8" type="ORF">OCS_06692</name>
</gene>
<evidence type="ECO:0000313" key="9">
    <source>
        <dbReference type="Proteomes" id="UP000019374"/>
    </source>
</evidence>
<evidence type="ECO:0000256" key="5">
    <source>
        <dbReference type="ARBA" id="ARBA00023239"/>
    </source>
</evidence>
<dbReference type="SMART" id="SM00822">
    <property type="entry name" value="PKS_KR"/>
    <property type="match status" value="1"/>
</dbReference>
<dbReference type="EMBL" id="KE657911">
    <property type="protein sequence ID" value="EQK97595.1"/>
    <property type="molecule type" value="Genomic_DNA"/>
</dbReference>
<dbReference type="InterPro" id="IPR051687">
    <property type="entry name" value="Peroxisomal_Beta-Oxidation"/>
</dbReference>
<evidence type="ECO:0000259" key="7">
    <source>
        <dbReference type="SMART" id="SM00822"/>
    </source>
</evidence>
<dbReference type="GO" id="GO:0016491">
    <property type="term" value="F:oxidoreductase activity"/>
    <property type="evidence" value="ECO:0007669"/>
    <property type="project" value="UniProtKB-KW"/>
</dbReference>
<keyword evidence="5" id="KW-0456">Lyase</keyword>
<dbReference type="AlphaFoldDB" id="T5A5C0"/>
<dbReference type="PROSITE" id="PS00061">
    <property type="entry name" value="ADH_SHORT"/>
    <property type="match status" value="1"/>
</dbReference>
<dbReference type="CDD" id="cd05353">
    <property type="entry name" value="hydroxyacyl-CoA-like_DH_SDR_c-like"/>
    <property type="match status" value="1"/>
</dbReference>
<evidence type="ECO:0000256" key="6">
    <source>
        <dbReference type="SAM" id="MobiDB-lite"/>
    </source>
</evidence>
<protein>
    <submittedName>
        <fullName evidence="8">Short chain dehydrogenase</fullName>
    </submittedName>
</protein>
<evidence type="ECO:0000256" key="3">
    <source>
        <dbReference type="ARBA" id="ARBA00023002"/>
    </source>
</evidence>
<dbReference type="Pfam" id="PF00106">
    <property type="entry name" value="adh_short"/>
    <property type="match status" value="3"/>
</dbReference>
<feature type="compositionally biased region" description="Basic residues" evidence="6">
    <location>
        <begin position="831"/>
        <end position="844"/>
    </location>
</feature>
<dbReference type="InterPro" id="IPR002347">
    <property type="entry name" value="SDR_fam"/>
</dbReference>
<dbReference type="PANTHER" id="PTHR45024">
    <property type="entry name" value="DEHYDROGENASES, SHORT CHAIN"/>
    <property type="match status" value="1"/>
</dbReference>
<dbReference type="OrthoDB" id="3592703at2759"/>
<evidence type="ECO:0000256" key="4">
    <source>
        <dbReference type="ARBA" id="ARBA00023235"/>
    </source>
</evidence>
<dbReference type="InterPro" id="IPR057326">
    <property type="entry name" value="KR_dom"/>
</dbReference>
<dbReference type="SUPFAM" id="SSF51735">
    <property type="entry name" value="NAD(P)-binding Rossmann-fold domains"/>
    <property type="match status" value="3"/>
</dbReference>
<organism evidence="8 9">
    <name type="scientific">Ophiocordyceps sinensis (strain Co18 / CGMCC 3.14243)</name>
    <name type="common">Yarsagumba caterpillar fungus</name>
    <name type="synonym">Hirsutella sinensis</name>
    <dbReference type="NCBI Taxonomy" id="911162"/>
    <lineage>
        <taxon>Eukaryota</taxon>
        <taxon>Fungi</taxon>
        <taxon>Dikarya</taxon>
        <taxon>Ascomycota</taxon>
        <taxon>Pezizomycotina</taxon>
        <taxon>Sordariomycetes</taxon>
        <taxon>Hypocreomycetidae</taxon>
        <taxon>Hypocreales</taxon>
        <taxon>Ophiocordycipitaceae</taxon>
        <taxon>Ophiocordyceps</taxon>
    </lineage>
</organism>
<dbReference type="FunFam" id="3.40.50.720:FF:000410">
    <property type="entry name" value="Peroxisomal multifunctional beta-oxidation protein"/>
    <property type="match status" value="1"/>
</dbReference>
<feature type="domain" description="Ketoreductase" evidence="7">
    <location>
        <begin position="238"/>
        <end position="412"/>
    </location>
</feature>
<dbReference type="InterPro" id="IPR029069">
    <property type="entry name" value="HotDog_dom_sf"/>
</dbReference>
<dbReference type="Gene3D" id="3.40.50.720">
    <property type="entry name" value="NAD(P)-binding Rossmann-like Domain"/>
    <property type="match status" value="3"/>
</dbReference>
<dbReference type="InterPro" id="IPR054357">
    <property type="entry name" value="MFE-2_N"/>
</dbReference>
<dbReference type="PANTHER" id="PTHR45024:SF2">
    <property type="entry name" value="SCP2 DOMAIN-CONTAINING PROTEIN"/>
    <property type="match status" value="1"/>
</dbReference>
<dbReference type="PRINTS" id="PR00081">
    <property type="entry name" value="GDHRDH"/>
</dbReference>
<sequence>MAQQLRFDGQVVVVTGAGGGLGKAYALFFASRGASVVVNDLGGSFKGEGNSNKAADIVVNEIKAAGGKAVANYDSVEVGDRIIDTAIKAFGRIDILLNNAGILRDVSFKNIKDADWDLIITVHVKGAYKCARAAWPHFRKQKFGRIINTASAAGLFGSFGQTNYSAAKLAMVGFTETLAKEGAKYNILCNVIAPIGTRLVSSPEPPSPPRPRLTWKLLEESMKMGPNQQGEKLDFSGRVALVTGGGAGIGRAYCLAFARHGASVVVNDLADPDTVVGEIKKMGAKAVGVKASAEDGDAVVKAAIDAFGRIDIVVNNAGILRDKAFTNMDDSLWDPVMKVHLGGTYKVTKAAWPYFLKQKYGRVLNTTSTSGIYGNFGQANYAAAKCGILGFSRALALEGYKYGIYVNTIAPNAGTAMTASIMPEEMVQAFKPDYIAPLVLALCSDKCPDPTGGLYEVGSGWGGRTRWQRTGGHGFPVDVELVPEEVLKHWSDIANFDDGRTDNPEKTQDSLQKIMANMENKRGSSSQDGGSGAAGNEYLAAIAKAMETEGPPSEFQYEERDAILYNLGVGAKRSELKYVFEGNEDFQVLPTYGVIPPFSTEMAFDYNAIVPNFSPMMLLHGEQYLEIRKFPIPTAARLVSRGRLLEVVDKGSAAIAKNGITTVNAETGDETGGIFEVGGGHVAKLRWQRSGGLLLKADDSYTPGAILNKWNKVVDFSDPQYPTGPNDFMTLLEESMKMGPNQQGEKLDFSGRVALVTGGGAGIGRAYCLAFARHGASVVVNDLADPDTVVGEIKKMGAKAVGVKASAEDGDAVRGHPRRLPGARQGDGQARHCRRRGGAHARRRQGGEPVGGDGRGRDKGGGPSSEWGNVWSPDALYYNL</sequence>
<evidence type="ECO:0000313" key="8">
    <source>
        <dbReference type="EMBL" id="EQK97595.1"/>
    </source>
</evidence>